<dbReference type="PANTHER" id="PTHR30574">
    <property type="entry name" value="INNER MEMBRANE PROTEIN YEDE"/>
    <property type="match status" value="1"/>
</dbReference>
<evidence type="ECO:0000256" key="4">
    <source>
        <dbReference type="ARBA" id="ARBA00022519"/>
    </source>
</evidence>
<reference evidence="10" key="1">
    <citation type="submission" date="2022-12" db="EMBL/GenBank/DDBJ databases">
        <title>Paracoccus onchidii sp. nov., isolated from a marine invertebrate from the South China Sea.</title>
        <authorList>
            <person name="Xu S."/>
            <person name="Liu Z."/>
            <person name="Xu Y."/>
        </authorList>
    </citation>
    <scope>NUCLEOTIDE SEQUENCE</scope>
    <source>
        <strain evidence="10">Z330</strain>
    </source>
</reference>
<feature type="transmembrane region" description="Helical" evidence="9">
    <location>
        <begin position="300"/>
        <end position="320"/>
    </location>
</feature>
<dbReference type="Proteomes" id="UP001165641">
    <property type="component" value="Unassembled WGS sequence"/>
</dbReference>
<comment type="subcellular location">
    <subcellularLocation>
        <location evidence="1">Cell inner membrane</location>
        <topology evidence="1">Multi-pass membrane protein</topology>
    </subcellularLocation>
</comment>
<keyword evidence="4" id="KW-0997">Cell inner membrane</keyword>
<evidence type="ECO:0000313" key="11">
    <source>
        <dbReference type="Proteomes" id="UP001165641"/>
    </source>
</evidence>
<dbReference type="PANTHER" id="PTHR30574:SF1">
    <property type="entry name" value="SULPHUR TRANSPORT DOMAIN-CONTAINING PROTEIN"/>
    <property type="match status" value="1"/>
</dbReference>
<evidence type="ECO:0000256" key="6">
    <source>
        <dbReference type="ARBA" id="ARBA00022989"/>
    </source>
</evidence>
<feature type="transmembrane region" description="Helical" evidence="9">
    <location>
        <begin position="20"/>
        <end position="42"/>
    </location>
</feature>
<gene>
    <name evidence="10" type="ORF">PAF17_04210</name>
</gene>
<name>A0ABT4ZBF9_9RHOB</name>
<protein>
    <submittedName>
        <fullName evidence="10">YeeE/YedE family protein</fullName>
    </submittedName>
</protein>
<feature type="transmembrane region" description="Helical" evidence="9">
    <location>
        <begin position="326"/>
        <end position="344"/>
    </location>
</feature>
<evidence type="ECO:0000256" key="2">
    <source>
        <dbReference type="ARBA" id="ARBA00022448"/>
    </source>
</evidence>
<evidence type="ECO:0000256" key="8">
    <source>
        <dbReference type="ARBA" id="ARBA00035655"/>
    </source>
</evidence>
<dbReference type="Pfam" id="PF04143">
    <property type="entry name" value="Sulf_transp"/>
    <property type="match status" value="1"/>
</dbReference>
<proteinExistence type="inferred from homology"/>
<dbReference type="RefSeq" id="WP_271887834.1">
    <property type="nucleotide sequence ID" value="NZ_JAQBIE010000004.1"/>
</dbReference>
<sequence length="363" mass="36639">MDLLTPMTDISERLGDLTTALMIGVLTGALFGFAAQRSAFCLRSAAVELSRGRLGPRLAIWLLAVSAAILSAQGARIAGVFDSETAQLMNFAGSWSGAAVGGVIFGIGMVLARGCSGRLLVLAGTGNLRCLLAGLVLALTAQFTIGGFLAPVRRWVNGVAMTPGGRNSDLLATLGAGPWVGVAFGAVLFAIALRLVQRSGAGWARAGFALVAGGAISLGWVLTYTQSLVSFEPLGVVSATFAAPSAGVMMSLMTGDFALNFSLGLVPGVFGGAFLGGLAGRELRLEGYHDVPQLVRSLSGGALMGFGAVLAGGCAIGAGVTGVSIFVGPLCVATLFFFLGAWLADGVVDRAAAAAGAPVELQR</sequence>
<accession>A0ABT4ZBF9</accession>
<feature type="transmembrane region" description="Helical" evidence="9">
    <location>
        <begin position="257"/>
        <end position="279"/>
    </location>
</feature>
<evidence type="ECO:0000256" key="9">
    <source>
        <dbReference type="SAM" id="Phobius"/>
    </source>
</evidence>
<keyword evidence="7 9" id="KW-0472">Membrane</keyword>
<feature type="transmembrane region" description="Helical" evidence="9">
    <location>
        <begin position="95"/>
        <end position="116"/>
    </location>
</feature>
<dbReference type="EMBL" id="JAQBIE010000004">
    <property type="protein sequence ID" value="MDB6176706.1"/>
    <property type="molecule type" value="Genomic_DNA"/>
</dbReference>
<organism evidence="10 11">
    <name type="scientific">Paracoccus onchidii</name>
    <dbReference type="NCBI Taxonomy" id="3017813"/>
    <lineage>
        <taxon>Bacteria</taxon>
        <taxon>Pseudomonadati</taxon>
        <taxon>Pseudomonadota</taxon>
        <taxon>Alphaproteobacteria</taxon>
        <taxon>Rhodobacterales</taxon>
        <taxon>Paracoccaceae</taxon>
        <taxon>Paracoccus</taxon>
    </lineage>
</organism>
<evidence type="ECO:0000256" key="7">
    <source>
        <dbReference type="ARBA" id="ARBA00023136"/>
    </source>
</evidence>
<feature type="transmembrane region" description="Helical" evidence="9">
    <location>
        <begin position="170"/>
        <end position="196"/>
    </location>
</feature>
<comment type="similarity">
    <text evidence="8">Belongs to the TsuA/YedE (TC 9.B.102) family.</text>
</comment>
<comment type="caution">
    <text evidence="10">The sequence shown here is derived from an EMBL/GenBank/DDBJ whole genome shotgun (WGS) entry which is preliminary data.</text>
</comment>
<evidence type="ECO:0000256" key="1">
    <source>
        <dbReference type="ARBA" id="ARBA00004429"/>
    </source>
</evidence>
<evidence type="ECO:0000256" key="3">
    <source>
        <dbReference type="ARBA" id="ARBA00022475"/>
    </source>
</evidence>
<evidence type="ECO:0000313" key="10">
    <source>
        <dbReference type="EMBL" id="MDB6176706.1"/>
    </source>
</evidence>
<keyword evidence="5 9" id="KW-0812">Transmembrane</keyword>
<keyword evidence="6 9" id="KW-1133">Transmembrane helix</keyword>
<keyword evidence="2" id="KW-0813">Transport</keyword>
<evidence type="ECO:0000256" key="5">
    <source>
        <dbReference type="ARBA" id="ARBA00022692"/>
    </source>
</evidence>
<keyword evidence="3" id="KW-1003">Cell membrane</keyword>
<feature type="transmembrane region" description="Helical" evidence="9">
    <location>
        <begin position="128"/>
        <end position="150"/>
    </location>
</feature>
<feature type="transmembrane region" description="Helical" evidence="9">
    <location>
        <begin position="54"/>
        <end position="75"/>
    </location>
</feature>
<keyword evidence="11" id="KW-1185">Reference proteome</keyword>
<feature type="transmembrane region" description="Helical" evidence="9">
    <location>
        <begin position="203"/>
        <end position="222"/>
    </location>
</feature>
<dbReference type="InterPro" id="IPR007272">
    <property type="entry name" value="Sulf_transp_TsuA/YedE"/>
</dbReference>